<feature type="region of interest" description="Disordered" evidence="1">
    <location>
        <begin position="144"/>
        <end position="181"/>
    </location>
</feature>
<gene>
    <name evidence="2" type="ORF">PGT21_018246</name>
    <name evidence="3" type="ORF">PGTUg99_029342</name>
</gene>
<evidence type="ECO:0000256" key="1">
    <source>
        <dbReference type="SAM" id="MobiDB-lite"/>
    </source>
</evidence>
<dbReference type="EMBL" id="VDEP01000037">
    <property type="protein sequence ID" value="KAA1135839.1"/>
    <property type="molecule type" value="Genomic_DNA"/>
</dbReference>
<proteinExistence type="predicted"/>
<evidence type="ECO:0000313" key="3">
    <source>
        <dbReference type="EMBL" id="KAA1135839.1"/>
    </source>
</evidence>
<dbReference type="EMBL" id="VSWC01000067">
    <property type="protein sequence ID" value="KAA1096485.1"/>
    <property type="molecule type" value="Genomic_DNA"/>
</dbReference>
<evidence type="ECO:0000313" key="2">
    <source>
        <dbReference type="EMBL" id="KAA1096485.1"/>
    </source>
</evidence>
<sequence>MKELTLSHWRALMEQQRKLIRYLQYTDSRNLGNQANVAPVATCCPDFKPANFQVTFHGLQAKKSSFGRADDNTKRPGVKVLKGIPTGPFFIQNHNSKLRFNRIHNDVGQRPIHFTGRVGAPIFHLGSTRHSTCLKCRLFTKTKDENRADGPPVGRPAPGSTLSGRSGRATFRKSAAQPGPN</sequence>
<comment type="caution">
    <text evidence="2">The sequence shown here is derived from an EMBL/GenBank/DDBJ whole genome shotgun (WGS) entry which is preliminary data.</text>
</comment>
<evidence type="ECO:0000313" key="4">
    <source>
        <dbReference type="Proteomes" id="UP000324748"/>
    </source>
</evidence>
<keyword evidence="4" id="KW-1185">Reference proteome</keyword>
<organism evidence="2 4">
    <name type="scientific">Puccinia graminis f. sp. tritici</name>
    <dbReference type="NCBI Taxonomy" id="56615"/>
    <lineage>
        <taxon>Eukaryota</taxon>
        <taxon>Fungi</taxon>
        <taxon>Dikarya</taxon>
        <taxon>Basidiomycota</taxon>
        <taxon>Pucciniomycotina</taxon>
        <taxon>Pucciniomycetes</taxon>
        <taxon>Pucciniales</taxon>
        <taxon>Pucciniaceae</taxon>
        <taxon>Puccinia</taxon>
    </lineage>
</organism>
<evidence type="ECO:0000313" key="5">
    <source>
        <dbReference type="Proteomes" id="UP000325313"/>
    </source>
</evidence>
<accession>A0A5B0P4N1</accession>
<dbReference type="Proteomes" id="UP000324748">
    <property type="component" value="Unassembled WGS sequence"/>
</dbReference>
<reference evidence="4 5" key="1">
    <citation type="submission" date="2019-05" db="EMBL/GenBank/DDBJ databases">
        <title>Emergence of the Ug99 lineage of the wheat stem rust pathogen through somatic hybridization.</title>
        <authorList>
            <person name="Li F."/>
            <person name="Upadhyaya N.M."/>
            <person name="Sperschneider J."/>
            <person name="Matny O."/>
            <person name="Nguyen-Phuc H."/>
            <person name="Mago R."/>
            <person name="Raley C."/>
            <person name="Miller M.E."/>
            <person name="Silverstein K.A.T."/>
            <person name="Henningsen E."/>
            <person name="Hirsch C.D."/>
            <person name="Visser B."/>
            <person name="Pretorius Z.A."/>
            <person name="Steffenson B.J."/>
            <person name="Schwessinger B."/>
            <person name="Dodds P.N."/>
            <person name="Figueroa M."/>
        </authorList>
    </citation>
    <scope>NUCLEOTIDE SEQUENCE [LARGE SCALE GENOMIC DNA]</scope>
    <source>
        <strain evidence="2">21-0</strain>
        <strain evidence="3 5">Ug99</strain>
    </source>
</reference>
<protein>
    <submittedName>
        <fullName evidence="2">Uncharacterized protein</fullName>
    </submittedName>
</protein>
<name>A0A5B0P4N1_PUCGR</name>
<dbReference type="AlphaFoldDB" id="A0A5B0P4N1"/>
<dbReference type="Proteomes" id="UP000325313">
    <property type="component" value="Unassembled WGS sequence"/>
</dbReference>